<sequence length="78" mass="8904">MAGFKKAQHLNLQELWVDDGTAPDCFRATMLIKRFAMLLRTLRFNDLDTREAQKKVDNLAPITNILKNLSLNAEIGNM</sequence>
<proteinExistence type="predicted"/>
<reference evidence="1 2" key="1">
    <citation type="submission" date="2023-02" db="EMBL/GenBank/DDBJ databases">
        <title>LHISI_Scaffold_Assembly.</title>
        <authorList>
            <person name="Stuart O.P."/>
            <person name="Cleave R."/>
            <person name="Magrath M.J.L."/>
            <person name="Mikheyev A.S."/>
        </authorList>
    </citation>
    <scope>NUCLEOTIDE SEQUENCE [LARGE SCALE GENOMIC DNA]</scope>
    <source>
        <strain evidence="1">Daus_M_001</strain>
        <tissue evidence="1">Leg muscle</tissue>
    </source>
</reference>
<evidence type="ECO:0000313" key="1">
    <source>
        <dbReference type="EMBL" id="KAJ8879738.1"/>
    </source>
</evidence>
<keyword evidence="2" id="KW-1185">Reference proteome</keyword>
<protein>
    <submittedName>
        <fullName evidence="1">Uncharacterized protein</fullName>
    </submittedName>
</protein>
<gene>
    <name evidence="1" type="ORF">PR048_020346</name>
</gene>
<organism evidence="1 2">
    <name type="scientific">Dryococelus australis</name>
    <dbReference type="NCBI Taxonomy" id="614101"/>
    <lineage>
        <taxon>Eukaryota</taxon>
        <taxon>Metazoa</taxon>
        <taxon>Ecdysozoa</taxon>
        <taxon>Arthropoda</taxon>
        <taxon>Hexapoda</taxon>
        <taxon>Insecta</taxon>
        <taxon>Pterygota</taxon>
        <taxon>Neoptera</taxon>
        <taxon>Polyneoptera</taxon>
        <taxon>Phasmatodea</taxon>
        <taxon>Verophasmatodea</taxon>
        <taxon>Anareolatae</taxon>
        <taxon>Phasmatidae</taxon>
        <taxon>Eurycanthinae</taxon>
        <taxon>Dryococelus</taxon>
    </lineage>
</organism>
<dbReference type="Proteomes" id="UP001159363">
    <property type="component" value="Chromosome 6"/>
</dbReference>
<name>A0ABQ9H612_9NEOP</name>
<accession>A0ABQ9H612</accession>
<evidence type="ECO:0000313" key="2">
    <source>
        <dbReference type="Proteomes" id="UP001159363"/>
    </source>
</evidence>
<comment type="caution">
    <text evidence="1">The sequence shown here is derived from an EMBL/GenBank/DDBJ whole genome shotgun (WGS) entry which is preliminary data.</text>
</comment>
<dbReference type="EMBL" id="JARBHB010000007">
    <property type="protein sequence ID" value="KAJ8879738.1"/>
    <property type="molecule type" value="Genomic_DNA"/>
</dbReference>